<dbReference type="InterPro" id="IPR050097">
    <property type="entry name" value="Ferredoxin-NADP_redctase_2"/>
</dbReference>
<dbReference type="InterPro" id="IPR036291">
    <property type="entry name" value="NAD(P)-bd_dom_sf"/>
</dbReference>
<dbReference type="InterPro" id="IPR023753">
    <property type="entry name" value="FAD/NAD-binding_dom"/>
</dbReference>
<keyword evidence="5" id="KW-1185">Reference proteome</keyword>
<dbReference type="EMBL" id="CP022987">
    <property type="protein sequence ID" value="QAA94374.1"/>
    <property type="molecule type" value="Genomic_DNA"/>
</dbReference>
<dbReference type="PANTHER" id="PTHR48105">
    <property type="entry name" value="THIOREDOXIN REDUCTASE 1-RELATED-RELATED"/>
    <property type="match status" value="1"/>
</dbReference>
<dbReference type="InterPro" id="IPR036188">
    <property type="entry name" value="FAD/NAD-bd_sf"/>
</dbReference>
<dbReference type="Pfam" id="PF07992">
    <property type="entry name" value="Pyr_redox_2"/>
    <property type="match status" value="1"/>
</dbReference>
<feature type="domain" description="FAD/NAD(P)-binding" evidence="3">
    <location>
        <begin position="9"/>
        <end position="284"/>
    </location>
</feature>
<dbReference type="PRINTS" id="PR00469">
    <property type="entry name" value="PNDRDTASEII"/>
</dbReference>
<protein>
    <submittedName>
        <fullName evidence="4">Oxidoreductase</fullName>
    </submittedName>
</protein>
<dbReference type="AlphaFoldDB" id="A0A410GDM1"/>
<dbReference type="KEGG" id="pus:CKA81_11420"/>
<dbReference type="PRINTS" id="PR00368">
    <property type="entry name" value="FADPNR"/>
</dbReference>
<dbReference type="RefSeq" id="WP_128355389.1">
    <property type="nucleotide sequence ID" value="NZ_CP022987.1"/>
</dbReference>
<evidence type="ECO:0000313" key="4">
    <source>
        <dbReference type="EMBL" id="QAA94374.1"/>
    </source>
</evidence>
<reference evidence="4 5" key="1">
    <citation type="submission" date="2017-08" db="EMBL/GenBank/DDBJ databases">
        <authorList>
            <person name="Park S.-J."/>
            <person name="Kim H."/>
        </authorList>
    </citation>
    <scope>NUCLEOTIDE SEQUENCE [LARGE SCALE GENOMIC DNA]</scope>
    <source>
        <strain evidence="5">ye3</strain>
    </source>
</reference>
<keyword evidence="2" id="KW-0560">Oxidoreductase</keyword>
<dbReference type="GO" id="GO:0016491">
    <property type="term" value="F:oxidoreductase activity"/>
    <property type="evidence" value="ECO:0007669"/>
    <property type="project" value="UniProtKB-KW"/>
</dbReference>
<sequence length="299" mass="31445">MSVAGKIHDAAIVGGGPAGVSCAIWLAGLGLSAVVLEAAGAPGGLCLGNPFPEKWNATLPGLTGDQVADNLALSLREADVPVLLNCKVEQVAHTGQQFRIHGRTMEQPLSARFVVLASGVRPRGLSDAAAGQRYDGVLVGPGHHVVEQDFRGKRVAVLGGGDNAYENALYAIEHGAQHVKLYARNVRAQHQFQRSLPAAHVHVGPYRANPVARTVDGQPYDLILVFYGWDPRAEFAESLNLQRGARGFIATDMLTAQTSCPGVYAIGEVAQRQHPCVVTAMADGVTAAKAIQARIEAGA</sequence>
<organism evidence="4 5">
    <name type="scientific">Pollutimonas thiosulfatoxidans</name>
    <dbReference type="NCBI Taxonomy" id="2028345"/>
    <lineage>
        <taxon>Bacteria</taxon>
        <taxon>Pseudomonadati</taxon>
        <taxon>Pseudomonadota</taxon>
        <taxon>Betaproteobacteria</taxon>
        <taxon>Burkholderiales</taxon>
        <taxon>Alcaligenaceae</taxon>
        <taxon>Pollutimonas</taxon>
    </lineage>
</organism>
<dbReference type="SUPFAM" id="SSF51905">
    <property type="entry name" value="FAD/NAD(P)-binding domain"/>
    <property type="match status" value="1"/>
</dbReference>
<evidence type="ECO:0000313" key="5">
    <source>
        <dbReference type="Proteomes" id="UP000283474"/>
    </source>
</evidence>
<dbReference type="OrthoDB" id="9795712at2"/>
<keyword evidence="1" id="KW-0285">Flavoprotein</keyword>
<dbReference type="Proteomes" id="UP000283474">
    <property type="component" value="Chromosome"/>
</dbReference>
<evidence type="ECO:0000256" key="1">
    <source>
        <dbReference type="ARBA" id="ARBA00022630"/>
    </source>
</evidence>
<dbReference type="PROSITE" id="PS51257">
    <property type="entry name" value="PROKAR_LIPOPROTEIN"/>
    <property type="match status" value="1"/>
</dbReference>
<proteinExistence type="predicted"/>
<evidence type="ECO:0000259" key="3">
    <source>
        <dbReference type="Pfam" id="PF07992"/>
    </source>
</evidence>
<gene>
    <name evidence="4" type="ORF">CKA81_11420</name>
</gene>
<name>A0A410GDM1_9BURK</name>
<dbReference type="Gene3D" id="3.50.50.60">
    <property type="entry name" value="FAD/NAD(P)-binding domain"/>
    <property type="match status" value="2"/>
</dbReference>
<dbReference type="SUPFAM" id="SSF51735">
    <property type="entry name" value="NAD(P)-binding Rossmann-fold domains"/>
    <property type="match status" value="1"/>
</dbReference>
<evidence type="ECO:0000256" key="2">
    <source>
        <dbReference type="ARBA" id="ARBA00023002"/>
    </source>
</evidence>
<accession>A0A410GDM1</accession>